<dbReference type="OrthoDB" id="9771846at2"/>
<evidence type="ECO:0000256" key="3">
    <source>
        <dbReference type="SAM" id="Phobius"/>
    </source>
</evidence>
<evidence type="ECO:0000256" key="1">
    <source>
        <dbReference type="ARBA" id="ARBA00006464"/>
    </source>
</evidence>
<feature type="transmembrane region" description="Helical" evidence="3">
    <location>
        <begin position="12"/>
        <end position="37"/>
    </location>
</feature>
<comment type="caution">
    <text evidence="5">The sequence shown here is derived from an EMBL/GenBank/DDBJ whole genome shotgun (WGS) entry which is preliminary data.</text>
</comment>
<protein>
    <submittedName>
        <fullName evidence="5">Sugar transferase</fullName>
    </submittedName>
</protein>
<evidence type="ECO:0000313" key="6">
    <source>
        <dbReference type="Proteomes" id="UP000319148"/>
    </source>
</evidence>
<keyword evidence="3" id="KW-1133">Transmembrane helix</keyword>
<keyword evidence="3" id="KW-0472">Membrane</keyword>
<evidence type="ECO:0000256" key="2">
    <source>
        <dbReference type="ARBA" id="ARBA00023169"/>
    </source>
</evidence>
<dbReference type="PANTHER" id="PTHR30576:SF8">
    <property type="entry name" value="UNDECAPRENYL-PHOSPHATE GALACTOSE PHOSPHOTRANSFERASE"/>
    <property type="match status" value="1"/>
</dbReference>
<dbReference type="RefSeq" id="WP_139940700.1">
    <property type="nucleotide sequence ID" value="NZ_JBHSYP010000009.1"/>
</dbReference>
<keyword evidence="2" id="KW-0270">Exopolysaccharide synthesis</keyword>
<dbReference type="Pfam" id="PF02397">
    <property type="entry name" value="Bac_transf"/>
    <property type="match status" value="1"/>
</dbReference>
<dbReference type="PANTHER" id="PTHR30576">
    <property type="entry name" value="COLANIC BIOSYNTHESIS UDP-GLUCOSE LIPID CARRIER TRANSFERASE"/>
    <property type="match status" value="1"/>
</dbReference>
<dbReference type="AlphaFoldDB" id="A0A501PK06"/>
<reference evidence="6" key="1">
    <citation type="submission" date="2019-06" db="EMBL/GenBank/DDBJ databases">
        <title>The complete genome of Emcibacter congregatus ZYLT.</title>
        <authorList>
            <person name="Zhao Z."/>
        </authorList>
    </citation>
    <scope>NUCLEOTIDE SEQUENCE [LARGE SCALE GENOMIC DNA]</scope>
    <source>
        <strain evidence="6">MCCC 1A06723</strain>
    </source>
</reference>
<dbReference type="GO" id="GO:0016780">
    <property type="term" value="F:phosphotransferase activity, for other substituted phosphate groups"/>
    <property type="evidence" value="ECO:0007669"/>
    <property type="project" value="TreeGrafter"/>
</dbReference>
<name>A0A501PK06_9PROT</name>
<dbReference type="EMBL" id="VFIY01000009">
    <property type="protein sequence ID" value="TPD60036.1"/>
    <property type="molecule type" value="Genomic_DNA"/>
</dbReference>
<evidence type="ECO:0000259" key="4">
    <source>
        <dbReference type="Pfam" id="PF02397"/>
    </source>
</evidence>
<keyword evidence="3" id="KW-0812">Transmembrane</keyword>
<gene>
    <name evidence="5" type="ORF">FIV46_09510</name>
</gene>
<dbReference type="GO" id="GO:0000271">
    <property type="term" value="P:polysaccharide biosynthetic process"/>
    <property type="evidence" value="ECO:0007669"/>
    <property type="project" value="UniProtKB-KW"/>
</dbReference>
<feature type="domain" description="Bacterial sugar transferase" evidence="4">
    <location>
        <begin position="11"/>
        <end position="186"/>
    </location>
</feature>
<sequence length="214" mass="25334">MRGSAYRRYGKRFLDLIGAVLLSVTFFPVLLLVAIVVRIKLGSPIFFKQERLGLDGVTFVIYKFRTMTDERDEKGHLLEEQHRLTRLGRFLRDWSIDEYPQLWNVMRGDMALIGPRPLIAEYATRYSSEQMRRHEVRPGISGWAQVNGRNAISWEQKFILDVWYVDHYSFLVDLKILFLTWLVVLKRTGISHGNHVTMPKWKRRTETEFGEELW</sequence>
<organism evidence="5 6">
    <name type="scientific">Emcibacter nanhaiensis</name>
    <dbReference type="NCBI Taxonomy" id="1505037"/>
    <lineage>
        <taxon>Bacteria</taxon>
        <taxon>Pseudomonadati</taxon>
        <taxon>Pseudomonadota</taxon>
        <taxon>Alphaproteobacteria</taxon>
        <taxon>Emcibacterales</taxon>
        <taxon>Emcibacteraceae</taxon>
        <taxon>Emcibacter</taxon>
    </lineage>
</organism>
<keyword evidence="5" id="KW-0808">Transferase</keyword>
<comment type="similarity">
    <text evidence="1">Belongs to the bacterial sugar transferase family.</text>
</comment>
<dbReference type="Proteomes" id="UP000319148">
    <property type="component" value="Unassembled WGS sequence"/>
</dbReference>
<dbReference type="InterPro" id="IPR003362">
    <property type="entry name" value="Bact_transf"/>
</dbReference>
<keyword evidence="6" id="KW-1185">Reference proteome</keyword>
<proteinExistence type="inferred from homology"/>
<evidence type="ECO:0000313" key="5">
    <source>
        <dbReference type="EMBL" id="TPD60036.1"/>
    </source>
</evidence>
<accession>A0A501PK06</accession>